<keyword evidence="2" id="KW-1185">Reference proteome</keyword>
<sequence length="134" mass="14518">MPRRTRPPWLPAERVIDAVGAGRWWDAIAVDGPLGYATAARLKQITDGHTGPIICDPQGPEPRLYFLVPAGTADRWAEPDTTPLGQCCYVGVNGTLDADTVGLHWITPPRCSRPEPLVRPQQLRSALGTARGIS</sequence>
<comment type="caution">
    <text evidence="1">The sequence shown here is derived from an EMBL/GenBank/DDBJ whole genome shotgun (WGS) entry which is preliminary data.</text>
</comment>
<evidence type="ECO:0000313" key="1">
    <source>
        <dbReference type="EMBL" id="PAU44554.1"/>
    </source>
</evidence>
<dbReference type="EMBL" id="NSJV01000647">
    <property type="protein sequence ID" value="PAU44554.1"/>
    <property type="molecule type" value="Genomic_DNA"/>
</dbReference>
<proteinExistence type="predicted"/>
<reference evidence="1 2" key="1">
    <citation type="submission" date="2017-08" db="EMBL/GenBank/DDBJ databases">
        <title>Genome sequence of Streptomyces albireticuli NRRL B-1670.</title>
        <authorList>
            <person name="Graham D.E."/>
            <person name="Mahan K.M."/>
            <person name="Klingeman D.M."/>
            <person name="Hettich R.L."/>
            <person name="Parry R.J."/>
            <person name="Spain J.C."/>
        </authorList>
    </citation>
    <scope>NUCLEOTIDE SEQUENCE [LARGE SCALE GENOMIC DNA]</scope>
    <source>
        <strain evidence="1 2">NRRL B-1670</strain>
    </source>
</reference>
<evidence type="ECO:0008006" key="3">
    <source>
        <dbReference type="Google" id="ProtNLM"/>
    </source>
</evidence>
<organism evidence="1 2">
    <name type="scientific">Streptomyces albireticuli</name>
    <dbReference type="NCBI Taxonomy" id="1940"/>
    <lineage>
        <taxon>Bacteria</taxon>
        <taxon>Bacillati</taxon>
        <taxon>Actinomycetota</taxon>
        <taxon>Actinomycetes</taxon>
        <taxon>Kitasatosporales</taxon>
        <taxon>Streptomycetaceae</taxon>
        <taxon>Streptomyces</taxon>
    </lineage>
</organism>
<gene>
    <name evidence="1" type="ORF">CK936_34280</name>
</gene>
<dbReference type="AlphaFoldDB" id="A0A2A2CZ78"/>
<name>A0A2A2CZ78_9ACTN</name>
<evidence type="ECO:0000313" key="2">
    <source>
        <dbReference type="Proteomes" id="UP000218944"/>
    </source>
</evidence>
<accession>A0A2A2CZ78</accession>
<protein>
    <recommendedName>
        <fullName evidence="3">DNA primase/polymerase bifunctional N-terminal domain-containing protein</fullName>
    </recommendedName>
</protein>
<dbReference type="Proteomes" id="UP000218944">
    <property type="component" value="Unassembled WGS sequence"/>
</dbReference>